<reference evidence="1" key="1">
    <citation type="journal article" date="2014" name="Nat. Genet.">
        <title>Genome and transcriptome of the porcine whipworm Trichuris suis.</title>
        <authorList>
            <person name="Jex A.R."/>
            <person name="Nejsum P."/>
            <person name="Schwarz E.M."/>
            <person name="Hu L."/>
            <person name="Young N.D."/>
            <person name="Hall R.S."/>
            <person name="Korhonen P.K."/>
            <person name="Liao S."/>
            <person name="Thamsborg S."/>
            <person name="Xia J."/>
            <person name="Xu P."/>
            <person name="Wang S."/>
            <person name="Scheerlinck J.P."/>
            <person name="Hofmann A."/>
            <person name="Sternberg P.W."/>
            <person name="Wang J."/>
            <person name="Gasser R.B."/>
        </authorList>
    </citation>
    <scope>NUCLEOTIDE SEQUENCE [LARGE SCALE GENOMIC DNA]</scope>
    <source>
        <strain evidence="1">DCEP-RM93F</strain>
    </source>
</reference>
<sequence length="129" mass="15004">MSAFACVPQRGQIGMSTSSIRDLILLMPTLDVYQIYNIVAYDPLQYTKHSLPQCNLFTNHKKAKRSTRSLSYSKVHAAISILKNNQTIWHFNQTSCLRNCSYASTDRRDWFYEEVADLELPIYEFKVPF</sequence>
<dbReference type="Proteomes" id="UP000030758">
    <property type="component" value="Unassembled WGS sequence"/>
</dbReference>
<evidence type="ECO:0000313" key="1">
    <source>
        <dbReference type="EMBL" id="KFD70306.1"/>
    </source>
</evidence>
<protein>
    <submittedName>
        <fullName evidence="1">Uncharacterized protein</fullName>
    </submittedName>
</protein>
<dbReference type="AlphaFoldDB" id="A0A085NLG0"/>
<accession>A0A085NLG0</accession>
<gene>
    <name evidence="1" type="ORF">M514_17390</name>
</gene>
<dbReference type="EMBL" id="KL367488">
    <property type="protein sequence ID" value="KFD70306.1"/>
    <property type="molecule type" value="Genomic_DNA"/>
</dbReference>
<name>A0A085NLG0_9BILA</name>
<proteinExistence type="predicted"/>
<organism evidence="1">
    <name type="scientific">Trichuris suis</name>
    <name type="common">pig whipworm</name>
    <dbReference type="NCBI Taxonomy" id="68888"/>
    <lineage>
        <taxon>Eukaryota</taxon>
        <taxon>Metazoa</taxon>
        <taxon>Ecdysozoa</taxon>
        <taxon>Nematoda</taxon>
        <taxon>Enoplea</taxon>
        <taxon>Dorylaimia</taxon>
        <taxon>Trichinellida</taxon>
        <taxon>Trichuridae</taxon>
        <taxon>Trichuris</taxon>
    </lineage>
</organism>